<evidence type="ECO:0000256" key="9">
    <source>
        <dbReference type="ARBA" id="ARBA00022833"/>
    </source>
</evidence>
<evidence type="ECO:0000256" key="2">
    <source>
        <dbReference type="ARBA" id="ARBA00004906"/>
    </source>
</evidence>
<evidence type="ECO:0000256" key="7">
    <source>
        <dbReference type="ARBA" id="ARBA00022771"/>
    </source>
</evidence>
<dbReference type="InterPro" id="IPR040847">
    <property type="entry name" value="SH3_15"/>
</dbReference>
<dbReference type="GO" id="GO:0005737">
    <property type="term" value="C:cytoplasm"/>
    <property type="evidence" value="ECO:0007669"/>
    <property type="project" value="TreeGrafter"/>
</dbReference>
<feature type="repeat" description="ANK" evidence="11">
    <location>
        <begin position="301"/>
        <end position="333"/>
    </location>
</feature>
<keyword evidence="5" id="KW-0479">Metal-binding</keyword>
<keyword evidence="9" id="KW-0862">Zinc</keyword>
<dbReference type="EC" id="2.3.2.27" evidence="3"/>
<dbReference type="GO" id="GO:0016567">
    <property type="term" value="P:protein ubiquitination"/>
    <property type="evidence" value="ECO:0007669"/>
    <property type="project" value="TreeGrafter"/>
</dbReference>
<dbReference type="PANTHER" id="PTHR24202">
    <property type="entry name" value="E3 UBIQUITIN-PROTEIN LIGASE MIB2"/>
    <property type="match status" value="1"/>
</dbReference>
<gene>
    <name evidence="14" type="ORF">LOD99_11576</name>
</gene>
<feature type="repeat" description="ANK" evidence="11">
    <location>
        <begin position="402"/>
        <end position="434"/>
    </location>
</feature>
<keyword evidence="6" id="KW-0677">Repeat</keyword>
<dbReference type="PRINTS" id="PR01415">
    <property type="entry name" value="ANKYRIN"/>
</dbReference>
<feature type="repeat" description="ANK" evidence="11">
    <location>
        <begin position="195"/>
        <end position="227"/>
    </location>
</feature>
<reference evidence="14 15" key="1">
    <citation type="journal article" date="2023" name="BMC Biol.">
        <title>The compact genome of the sponge Oopsacas minuta (Hexactinellida) is lacking key metazoan core genes.</title>
        <authorList>
            <person name="Santini S."/>
            <person name="Schenkelaars Q."/>
            <person name="Jourda C."/>
            <person name="Duchesne M."/>
            <person name="Belahbib H."/>
            <person name="Rocher C."/>
            <person name="Selva M."/>
            <person name="Riesgo A."/>
            <person name="Vervoort M."/>
            <person name="Leys S.P."/>
            <person name="Kodjabachian L."/>
            <person name="Le Bivic A."/>
            <person name="Borchiellini C."/>
            <person name="Claverie J.M."/>
            <person name="Renard E."/>
        </authorList>
    </citation>
    <scope>NUCLEOTIDE SEQUENCE [LARGE SCALE GENOMIC DNA]</scope>
    <source>
        <strain evidence="14">SPO-2</strain>
    </source>
</reference>
<keyword evidence="7 12" id="KW-0863">Zinc-finger</keyword>
<dbReference type="AlphaFoldDB" id="A0AAV7JLB4"/>
<comment type="caution">
    <text evidence="14">The sequence shown here is derived from an EMBL/GenBank/DDBJ whole genome shotgun (WGS) entry which is preliminary data.</text>
</comment>
<keyword evidence="10 11" id="KW-0040">ANK repeat</keyword>
<dbReference type="Pfam" id="PF18346">
    <property type="entry name" value="SH3_15"/>
    <property type="match status" value="2"/>
</dbReference>
<proteinExistence type="predicted"/>
<dbReference type="PROSITE" id="PS50297">
    <property type="entry name" value="ANK_REP_REGION"/>
    <property type="match status" value="3"/>
</dbReference>
<evidence type="ECO:0000256" key="1">
    <source>
        <dbReference type="ARBA" id="ARBA00000900"/>
    </source>
</evidence>
<dbReference type="Gene3D" id="1.25.40.20">
    <property type="entry name" value="Ankyrin repeat-containing domain"/>
    <property type="match status" value="3"/>
</dbReference>
<comment type="catalytic activity">
    <reaction evidence="1">
        <text>S-ubiquitinyl-[E2 ubiquitin-conjugating enzyme]-L-cysteine + [acceptor protein]-L-lysine = [E2 ubiquitin-conjugating enzyme]-L-cysteine + N(6)-ubiquitinyl-[acceptor protein]-L-lysine.</text>
        <dbReference type="EC" id="2.3.2.27"/>
    </reaction>
</comment>
<dbReference type="InterPro" id="IPR036770">
    <property type="entry name" value="Ankyrin_rpt-contain_sf"/>
</dbReference>
<dbReference type="Pfam" id="PF12796">
    <property type="entry name" value="Ank_2"/>
    <property type="match status" value="2"/>
</dbReference>
<keyword evidence="4" id="KW-0808">Transferase</keyword>
<dbReference type="Pfam" id="PF00023">
    <property type="entry name" value="Ank"/>
    <property type="match status" value="1"/>
</dbReference>
<dbReference type="Proteomes" id="UP001165289">
    <property type="component" value="Unassembled WGS sequence"/>
</dbReference>
<dbReference type="GO" id="GO:0061630">
    <property type="term" value="F:ubiquitin protein ligase activity"/>
    <property type="evidence" value="ECO:0007669"/>
    <property type="project" value="UniProtKB-EC"/>
</dbReference>
<dbReference type="GO" id="GO:0008270">
    <property type="term" value="F:zinc ion binding"/>
    <property type="evidence" value="ECO:0007669"/>
    <property type="project" value="UniProtKB-KW"/>
</dbReference>
<evidence type="ECO:0000256" key="10">
    <source>
        <dbReference type="ARBA" id="ARBA00023043"/>
    </source>
</evidence>
<dbReference type="PANTHER" id="PTHR24202:SF4">
    <property type="entry name" value="E3 UBIQUITIN-PROTEIN LIGASE MIB2-RELATED"/>
    <property type="match status" value="1"/>
</dbReference>
<name>A0AAV7JLB4_9METZ</name>
<dbReference type="SMART" id="SM00184">
    <property type="entry name" value="RING"/>
    <property type="match status" value="2"/>
</dbReference>
<dbReference type="InterPro" id="IPR013083">
    <property type="entry name" value="Znf_RING/FYVE/PHD"/>
</dbReference>
<feature type="domain" description="RING-type" evidence="13">
    <location>
        <begin position="601"/>
        <end position="639"/>
    </location>
</feature>
<sequence>MATLYTPPDFSIGDQVSVNLELDVFQALQGGHSRWKPEMAKCMGRVGNVLGMGPGYVEVQFSSEKWQLHPAALSKMESFQPGNPVRVLDDEQSLRDLQKDHGGWVTAMAKSLGQEGIVRKVYPDKDVRVEVGGATWTFNPLCLKPKFPNHVKAQSSKDISSSLSNAFFNACGKGDLTAMENLLKVGGKMDEVAKGGRTALHIACIESKADVVEFLLARGLDSNKVDSEGKTPLHLCVEGNAGGQVAQCVAALLKSGCNPNALDKEGRTALWMASERGVEEVIRALMNSGRGLPDLNVQDLTGDTPLHLAAKSGHHGIVDLLLLNGANPQLTNVRGYNCMHLATLGDHEKVIKVVAQREKELLNLRDSSGLAPIHLALFGNRTNSLNTLLEYKELDKDILFLDGETPLIIACKEAQYHFVEPLVEKGASISVVDQHGNMPLHWVCAPAKPFLYQQEIENTSEIKLICDSMKKTKYRDMIHLAAAAYLIKHEAPYDITNHSDKTALDLLSPDSREFLEPYTFDIRQLPDCILCEQAKAIYKNEPCGHVTYCKVHATPGIKCVECRQKITAYVSLLPIIGPEEPMEPEQTEQQPASLPDNKKECSICYENCSDDRKMVAFDPCGHTSCKPCSERLEDCHVCRHLITRKIVLHII</sequence>
<evidence type="ECO:0000256" key="4">
    <source>
        <dbReference type="ARBA" id="ARBA00022679"/>
    </source>
</evidence>
<dbReference type="SUPFAM" id="SSF48403">
    <property type="entry name" value="Ankyrin repeat"/>
    <property type="match status" value="1"/>
</dbReference>
<dbReference type="Gene3D" id="3.30.40.10">
    <property type="entry name" value="Zinc/RING finger domain, C3HC4 (zinc finger)"/>
    <property type="match status" value="1"/>
</dbReference>
<evidence type="ECO:0000256" key="11">
    <source>
        <dbReference type="PROSITE-ProRule" id="PRU00023"/>
    </source>
</evidence>
<comment type="pathway">
    <text evidence="2">Protein modification; protein ubiquitination.</text>
</comment>
<keyword evidence="15" id="KW-1185">Reference proteome</keyword>
<evidence type="ECO:0000256" key="5">
    <source>
        <dbReference type="ARBA" id="ARBA00022723"/>
    </source>
</evidence>
<evidence type="ECO:0000256" key="8">
    <source>
        <dbReference type="ARBA" id="ARBA00022786"/>
    </source>
</evidence>
<feature type="repeat" description="ANK" evidence="11">
    <location>
        <begin position="228"/>
        <end position="264"/>
    </location>
</feature>
<evidence type="ECO:0000313" key="15">
    <source>
        <dbReference type="Proteomes" id="UP001165289"/>
    </source>
</evidence>
<keyword evidence="8" id="KW-0833">Ubl conjugation pathway</keyword>
<evidence type="ECO:0000256" key="3">
    <source>
        <dbReference type="ARBA" id="ARBA00012483"/>
    </source>
</evidence>
<dbReference type="SMART" id="SM00248">
    <property type="entry name" value="ANK"/>
    <property type="match status" value="8"/>
</dbReference>
<protein>
    <recommendedName>
        <fullName evidence="3">RING-type E3 ubiquitin transferase</fullName>
        <ecNumber evidence="3">2.3.2.27</ecNumber>
    </recommendedName>
</protein>
<dbReference type="EMBL" id="JAKMXF010000321">
    <property type="protein sequence ID" value="KAI6649209.1"/>
    <property type="molecule type" value="Genomic_DNA"/>
</dbReference>
<evidence type="ECO:0000256" key="6">
    <source>
        <dbReference type="ARBA" id="ARBA00022737"/>
    </source>
</evidence>
<dbReference type="PROSITE" id="PS50089">
    <property type="entry name" value="ZF_RING_2"/>
    <property type="match status" value="1"/>
</dbReference>
<accession>A0AAV7JLB4</accession>
<dbReference type="InterPro" id="IPR002110">
    <property type="entry name" value="Ankyrin_rpt"/>
</dbReference>
<evidence type="ECO:0000256" key="12">
    <source>
        <dbReference type="PROSITE-ProRule" id="PRU00175"/>
    </source>
</evidence>
<organism evidence="14 15">
    <name type="scientific">Oopsacas minuta</name>
    <dbReference type="NCBI Taxonomy" id="111878"/>
    <lineage>
        <taxon>Eukaryota</taxon>
        <taxon>Metazoa</taxon>
        <taxon>Porifera</taxon>
        <taxon>Hexactinellida</taxon>
        <taxon>Hexasterophora</taxon>
        <taxon>Lyssacinosida</taxon>
        <taxon>Leucopsacidae</taxon>
        <taxon>Oopsacas</taxon>
    </lineage>
</organism>
<evidence type="ECO:0000259" key="13">
    <source>
        <dbReference type="PROSITE" id="PS50089"/>
    </source>
</evidence>
<dbReference type="Pfam" id="PF13920">
    <property type="entry name" value="zf-C3HC4_3"/>
    <property type="match status" value="1"/>
</dbReference>
<dbReference type="PROSITE" id="PS50088">
    <property type="entry name" value="ANK_REPEAT"/>
    <property type="match status" value="4"/>
</dbReference>
<evidence type="ECO:0000313" key="14">
    <source>
        <dbReference type="EMBL" id="KAI6649209.1"/>
    </source>
</evidence>
<dbReference type="SUPFAM" id="SSF57850">
    <property type="entry name" value="RING/U-box"/>
    <property type="match status" value="1"/>
</dbReference>
<dbReference type="InterPro" id="IPR001841">
    <property type="entry name" value="Znf_RING"/>
</dbReference>